<proteinExistence type="inferred from homology"/>
<dbReference type="InterPro" id="IPR027417">
    <property type="entry name" value="P-loop_NTPase"/>
</dbReference>
<name>A0A4R7FHZ6_9MICO</name>
<dbReference type="Proteomes" id="UP000295344">
    <property type="component" value="Unassembled WGS sequence"/>
</dbReference>
<organism evidence="3 4">
    <name type="scientific">Amnibacterium kyonggiense</name>
    <dbReference type="NCBI Taxonomy" id="595671"/>
    <lineage>
        <taxon>Bacteria</taxon>
        <taxon>Bacillati</taxon>
        <taxon>Actinomycetota</taxon>
        <taxon>Actinomycetes</taxon>
        <taxon>Micrococcales</taxon>
        <taxon>Microbacteriaceae</taxon>
        <taxon>Amnibacterium</taxon>
    </lineage>
</organism>
<sequence length="329" mass="33685">MPVAPSSAAPPEAVETAPVPAPLSPRFPALGALAPFAEDPAVTDLLLDGAGRLWRDAGEGLETLDVPPLAAAEARRLAVAVVAGGGRHLDDATPAVDVRLPGGARAHAVLPPVSTAGPLLSIRIARARPWRLADLQRTGMLTVDEAEVLRAAVLAKRNVLVCGPAGSGKTSLLAALMAEVPHDERIVTVEDVAELVVDHPHVVGLETRQPNTDGIGGVDLASLVRQTLRMRPDRIVVGECRGAEVAELLGALNTGHDGGAGTVHCAHADGLGARLEALGALAGLSVPALRAQALAAIDLVVLLARSGGTRRVERIGRLVERSDGALAVA</sequence>
<evidence type="ECO:0000256" key="1">
    <source>
        <dbReference type="ARBA" id="ARBA00006611"/>
    </source>
</evidence>
<feature type="domain" description="Bacterial type II secretion system protein E" evidence="2">
    <location>
        <begin position="88"/>
        <end position="288"/>
    </location>
</feature>
<dbReference type="InterPro" id="IPR001482">
    <property type="entry name" value="T2SS/T4SS_dom"/>
</dbReference>
<evidence type="ECO:0000313" key="4">
    <source>
        <dbReference type="Proteomes" id="UP000295344"/>
    </source>
</evidence>
<dbReference type="Gene3D" id="3.30.450.90">
    <property type="match status" value="1"/>
</dbReference>
<dbReference type="GO" id="GO:0016887">
    <property type="term" value="F:ATP hydrolysis activity"/>
    <property type="evidence" value="ECO:0007669"/>
    <property type="project" value="InterPro"/>
</dbReference>
<dbReference type="AlphaFoldDB" id="A0A4R7FHZ6"/>
<dbReference type="PANTHER" id="PTHR30486:SF6">
    <property type="entry name" value="TYPE IV PILUS RETRACTATION ATPASE PILT"/>
    <property type="match status" value="1"/>
</dbReference>
<protein>
    <submittedName>
        <fullName evidence="3">Pilus assembly protein CpaF</fullName>
    </submittedName>
</protein>
<dbReference type="InterPro" id="IPR050921">
    <property type="entry name" value="T4SS_GSP_E_ATPase"/>
</dbReference>
<comment type="caution">
    <text evidence="3">The sequence shown here is derived from an EMBL/GenBank/DDBJ whole genome shotgun (WGS) entry which is preliminary data.</text>
</comment>
<dbReference type="EMBL" id="SOAM01000004">
    <property type="protein sequence ID" value="TDS75067.1"/>
    <property type="molecule type" value="Genomic_DNA"/>
</dbReference>
<comment type="similarity">
    <text evidence="1">Belongs to the GSP E family.</text>
</comment>
<dbReference type="CDD" id="cd01130">
    <property type="entry name" value="VirB11-like_ATPase"/>
    <property type="match status" value="1"/>
</dbReference>
<gene>
    <name evidence="3" type="ORF">CLV52_3593</name>
</gene>
<evidence type="ECO:0000259" key="2">
    <source>
        <dbReference type="Pfam" id="PF00437"/>
    </source>
</evidence>
<evidence type="ECO:0000313" key="3">
    <source>
        <dbReference type="EMBL" id="TDS75067.1"/>
    </source>
</evidence>
<keyword evidence="4" id="KW-1185">Reference proteome</keyword>
<dbReference type="Gene3D" id="3.40.50.300">
    <property type="entry name" value="P-loop containing nucleotide triphosphate hydrolases"/>
    <property type="match status" value="1"/>
</dbReference>
<dbReference type="Pfam" id="PF00437">
    <property type="entry name" value="T2SSE"/>
    <property type="match status" value="1"/>
</dbReference>
<reference evidence="3 4" key="1">
    <citation type="submission" date="2019-03" db="EMBL/GenBank/DDBJ databases">
        <title>Genomic Encyclopedia of Archaeal and Bacterial Type Strains, Phase II (KMG-II): from individual species to whole genera.</title>
        <authorList>
            <person name="Goeker M."/>
        </authorList>
    </citation>
    <scope>NUCLEOTIDE SEQUENCE [LARGE SCALE GENOMIC DNA]</scope>
    <source>
        <strain evidence="3 4">DSM 24782</strain>
    </source>
</reference>
<dbReference type="PANTHER" id="PTHR30486">
    <property type="entry name" value="TWITCHING MOTILITY PROTEIN PILT"/>
    <property type="match status" value="1"/>
</dbReference>
<accession>A0A4R7FHZ6</accession>
<dbReference type="SUPFAM" id="SSF52540">
    <property type="entry name" value="P-loop containing nucleoside triphosphate hydrolases"/>
    <property type="match status" value="1"/>
</dbReference>